<comment type="caution">
    <text evidence="2">The sequence shown here is derived from an EMBL/GenBank/DDBJ whole genome shotgun (WGS) entry which is preliminary data.</text>
</comment>
<organism evidence="2 3">
    <name type="scientific">Melghiribacillus thermohalophilus</name>
    <dbReference type="NCBI Taxonomy" id="1324956"/>
    <lineage>
        <taxon>Bacteria</taxon>
        <taxon>Bacillati</taxon>
        <taxon>Bacillota</taxon>
        <taxon>Bacilli</taxon>
        <taxon>Bacillales</taxon>
        <taxon>Bacillaceae</taxon>
        <taxon>Melghiribacillus</taxon>
    </lineage>
</organism>
<keyword evidence="3" id="KW-1185">Reference proteome</keyword>
<dbReference type="RefSeq" id="WP_132371962.1">
    <property type="nucleotide sequence ID" value="NZ_SMAN01000012.1"/>
</dbReference>
<evidence type="ECO:0000313" key="2">
    <source>
        <dbReference type="EMBL" id="TCT20891.1"/>
    </source>
</evidence>
<evidence type="ECO:0000313" key="3">
    <source>
        <dbReference type="Proteomes" id="UP000294650"/>
    </source>
</evidence>
<keyword evidence="1" id="KW-1133">Transmembrane helix</keyword>
<accession>A0A4R3MZ01</accession>
<protein>
    <submittedName>
        <fullName evidence="2">Uncharacterized protein</fullName>
    </submittedName>
</protein>
<feature type="transmembrane region" description="Helical" evidence="1">
    <location>
        <begin position="6"/>
        <end position="25"/>
    </location>
</feature>
<proteinExistence type="predicted"/>
<keyword evidence="1" id="KW-0472">Membrane</keyword>
<evidence type="ECO:0000256" key="1">
    <source>
        <dbReference type="SAM" id="Phobius"/>
    </source>
</evidence>
<reference evidence="2 3" key="1">
    <citation type="submission" date="2019-03" db="EMBL/GenBank/DDBJ databases">
        <title>Genomic Encyclopedia of Type Strains, Phase IV (KMG-IV): sequencing the most valuable type-strain genomes for metagenomic binning, comparative biology and taxonomic classification.</title>
        <authorList>
            <person name="Goeker M."/>
        </authorList>
    </citation>
    <scope>NUCLEOTIDE SEQUENCE [LARGE SCALE GENOMIC DNA]</scope>
    <source>
        <strain evidence="2 3">DSM 25894</strain>
    </source>
</reference>
<gene>
    <name evidence="2" type="ORF">EDD68_11219</name>
</gene>
<feature type="transmembrane region" description="Helical" evidence="1">
    <location>
        <begin position="30"/>
        <end position="49"/>
    </location>
</feature>
<dbReference type="AlphaFoldDB" id="A0A4R3MZ01"/>
<feature type="transmembrane region" description="Helical" evidence="1">
    <location>
        <begin position="55"/>
        <end position="73"/>
    </location>
</feature>
<sequence>MEFYWAGFLFWFLLTVSVITFIAAFWKRLWWLMAVSGLTMTPVAVYFSFYPLYPWAKFVPVIHFVLAIIFFISNRNVGHH</sequence>
<dbReference type="OrthoDB" id="2933539at2"/>
<dbReference type="EMBL" id="SMAN01000012">
    <property type="protein sequence ID" value="TCT20891.1"/>
    <property type="molecule type" value="Genomic_DNA"/>
</dbReference>
<name>A0A4R3MZ01_9BACI</name>
<keyword evidence="1" id="KW-0812">Transmembrane</keyword>
<dbReference type="Proteomes" id="UP000294650">
    <property type="component" value="Unassembled WGS sequence"/>
</dbReference>